<dbReference type="InterPro" id="IPR008920">
    <property type="entry name" value="TF_FadR/GntR_C"/>
</dbReference>
<comment type="caution">
    <text evidence="5">The sequence shown here is derived from an EMBL/GenBank/DDBJ whole genome shotgun (WGS) entry which is preliminary data.</text>
</comment>
<name>A0A7I9WHY9_9MYCO</name>
<dbReference type="InterPro" id="IPR000524">
    <property type="entry name" value="Tscrpt_reg_HTH_GntR"/>
</dbReference>
<keyword evidence="1" id="KW-0805">Transcription regulation</keyword>
<dbReference type="SUPFAM" id="SSF48008">
    <property type="entry name" value="GntR ligand-binding domain-like"/>
    <property type="match status" value="1"/>
</dbReference>
<dbReference type="PROSITE" id="PS50949">
    <property type="entry name" value="HTH_GNTR"/>
    <property type="match status" value="1"/>
</dbReference>
<gene>
    <name evidence="5" type="ORF">MMUR_10740</name>
</gene>
<keyword evidence="3" id="KW-0804">Transcription</keyword>
<sequence length="257" mass="27970">MTPFYPNLLPLNRLYSANVRATDIVLRFIEQQLEAGELQVGMRLPGERGLAEQLNVSRGSVREALQVLAAMGVVRRSVGSGQEAGAILIAEPAAPLDAALRLHVATRAFPVAHVVETRVLLESWAVSRAALADAPLDEVRALLEKMDAPDIDVREFLRLDAELHVAIAALSGNAVVAQMMTSLRSSIENYVVAAIPRVTDWPSLLDKLRREHHTVVDAIARCSPDEATAAVTRHIHEFYEHSGLSSPVDEAAREGRA</sequence>
<dbReference type="Gene3D" id="1.10.10.10">
    <property type="entry name" value="Winged helix-like DNA-binding domain superfamily/Winged helix DNA-binding domain"/>
    <property type="match status" value="1"/>
</dbReference>
<dbReference type="PANTHER" id="PTHR43537:SF24">
    <property type="entry name" value="GLUCONATE OPERON TRANSCRIPTIONAL REPRESSOR"/>
    <property type="match status" value="1"/>
</dbReference>
<dbReference type="AlphaFoldDB" id="A0A7I9WHY9"/>
<feature type="domain" description="HTH gntR-type" evidence="4">
    <location>
        <begin position="19"/>
        <end position="87"/>
    </location>
</feature>
<protein>
    <submittedName>
        <fullName evidence="5">Transcriptional regulator</fullName>
    </submittedName>
</protein>
<accession>A0A7I9WHY9</accession>
<organism evidence="5 6">
    <name type="scientific">Mycolicibacterium murale</name>
    <dbReference type="NCBI Taxonomy" id="182220"/>
    <lineage>
        <taxon>Bacteria</taxon>
        <taxon>Bacillati</taxon>
        <taxon>Actinomycetota</taxon>
        <taxon>Actinomycetes</taxon>
        <taxon>Mycobacteriales</taxon>
        <taxon>Mycobacteriaceae</taxon>
        <taxon>Mycolicibacterium</taxon>
    </lineage>
</organism>
<dbReference type="SUPFAM" id="SSF46785">
    <property type="entry name" value="Winged helix' DNA-binding domain"/>
    <property type="match status" value="1"/>
</dbReference>
<dbReference type="CDD" id="cd07377">
    <property type="entry name" value="WHTH_GntR"/>
    <property type="match status" value="1"/>
</dbReference>
<dbReference type="SMART" id="SM00895">
    <property type="entry name" value="FCD"/>
    <property type="match status" value="1"/>
</dbReference>
<evidence type="ECO:0000313" key="5">
    <source>
        <dbReference type="EMBL" id="GFG56938.1"/>
    </source>
</evidence>
<dbReference type="Proteomes" id="UP000465241">
    <property type="component" value="Unassembled WGS sequence"/>
</dbReference>
<evidence type="ECO:0000259" key="4">
    <source>
        <dbReference type="PROSITE" id="PS50949"/>
    </source>
</evidence>
<dbReference type="InterPro" id="IPR011711">
    <property type="entry name" value="GntR_C"/>
</dbReference>
<reference evidence="5 6" key="1">
    <citation type="journal article" date="2019" name="Emerg. Microbes Infect.">
        <title>Comprehensive subspecies identification of 175 nontuberculous mycobacteria species based on 7547 genomic profiles.</title>
        <authorList>
            <person name="Matsumoto Y."/>
            <person name="Kinjo T."/>
            <person name="Motooka D."/>
            <person name="Nabeya D."/>
            <person name="Jung N."/>
            <person name="Uechi K."/>
            <person name="Horii T."/>
            <person name="Iida T."/>
            <person name="Fujita J."/>
            <person name="Nakamura S."/>
        </authorList>
    </citation>
    <scope>NUCLEOTIDE SEQUENCE [LARGE SCALE GENOMIC DNA]</scope>
    <source>
        <strain evidence="5 6">JCM 13392</strain>
    </source>
</reference>
<evidence type="ECO:0000256" key="2">
    <source>
        <dbReference type="ARBA" id="ARBA00023125"/>
    </source>
</evidence>
<dbReference type="Pfam" id="PF07729">
    <property type="entry name" value="FCD"/>
    <property type="match status" value="1"/>
</dbReference>
<dbReference type="GO" id="GO:0003700">
    <property type="term" value="F:DNA-binding transcription factor activity"/>
    <property type="evidence" value="ECO:0007669"/>
    <property type="project" value="InterPro"/>
</dbReference>
<dbReference type="InterPro" id="IPR036390">
    <property type="entry name" value="WH_DNA-bd_sf"/>
</dbReference>
<evidence type="ECO:0000256" key="1">
    <source>
        <dbReference type="ARBA" id="ARBA00023015"/>
    </source>
</evidence>
<dbReference type="PRINTS" id="PR00035">
    <property type="entry name" value="HTHGNTR"/>
</dbReference>
<dbReference type="GO" id="GO:0003677">
    <property type="term" value="F:DNA binding"/>
    <property type="evidence" value="ECO:0007669"/>
    <property type="project" value="UniProtKB-KW"/>
</dbReference>
<keyword evidence="6" id="KW-1185">Reference proteome</keyword>
<proteinExistence type="predicted"/>
<dbReference type="SMART" id="SM00345">
    <property type="entry name" value="HTH_GNTR"/>
    <property type="match status" value="1"/>
</dbReference>
<dbReference type="InterPro" id="IPR036388">
    <property type="entry name" value="WH-like_DNA-bd_sf"/>
</dbReference>
<dbReference type="Pfam" id="PF00392">
    <property type="entry name" value="GntR"/>
    <property type="match status" value="1"/>
</dbReference>
<keyword evidence="2" id="KW-0238">DNA-binding</keyword>
<dbReference type="Gene3D" id="1.20.120.530">
    <property type="entry name" value="GntR ligand-binding domain-like"/>
    <property type="match status" value="1"/>
</dbReference>
<dbReference type="PANTHER" id="PTHR43537">
    <property type="entry name" value="TRANSCRIPTIONAL REGULATOR, GNTR FAMILY"/>
    <property type="match status" value="1"/>
</dbReference>
<evidence type="ECO:0000256" key="3">
    <source>
        <dbReference type="ARBA" id="ARBA00023163"/>
    </source>
</evidence>
<dbReference type="EMBL" id="BLKT01000003">
    <property type="protein sequence ID" value="GFG56938.1"/>
    <property type="molecule type" value="Genomic_DNA"/>
</dbReference>
<evidence type="ECO:0000313" key="6">
    <source>
        <dbReference type="Proteomes" id="UP000465241"/>
    </source>
</evidence>